<evidence type="ECO:0000256" key="2">
    <source>
        <dbReference type="ARBA" id="ARBA00004489"/>
    </source>
</evidence>
<keyword evidence="11" id="KW-0862">Zinc</keyword>
<proteinExistence type="inferred from homology"/>
<evidence type="ECO:0000256" key="14">
    <source>
        <dbReference type="PROSITE-ProRule" id="PRU00175"/>
    </source>
</evidence>
<evidence type="ECO:0000256" key="15">
    <source>
        <dbReference type="SAM" id="MobiDB-lite"/>
    </source>
</evidence>
<dbReference type="InterPro" id="IPR013783">
    <property type="entry name" value="Ig-like_fold"/>
</dbReference>
<keyword evidence="6" id="KW-0808">Transferase</keyword>
<dbReference type="FunFam" id="3.30.40.10:FF:000078">
    <property type="entry name" value="E3 ubiquitin-protein ligase MYCBP2 isoform X1"/>
    <property type="match status" value="1"/>
</dbReference>
<dbReference type="Gene3D" id="2.60.120.260">
    <property type="entry name" value="Galactose-binding domain-like"/>
    <property type="match status" value="1"/>
</dbReference>
<dbReference type="SUPFAM" id="SSF57850">
    <property type="entry name" value="RING/U-box"/>
    <property type="match status" value="1"/>
</dbReference>
<dbReference type="PROSITE" id="PS50089">
    <property type="entry name" value="ZF_RING_2"/>
    <property type="match status" value="1"/>
</dbReference>
<organism evidence="18 19">
    <name type="scientific">Parthenolecanium corni</name>
    <dbReference type="NCBI Taxonomy" id="536013"/>
    <lineage>
        <taxon>Eukaryota</taxon>
        <taxon>Metazoa</taxon>
        <taxon>Ecdysozoa</taxon>
        <taxon>Arthropoda</taxon>
        <taxon>Hexapoda</taxon>
        <taxon>Insecta</taxon>
        <taxon>Pterygota</taxon>
        <taxon>Neoptera</taxon>
        <taxon>Paraneoptera</taxon>
        <taxon>Hemiptera</taxon>
        <taxon>Sternorrhyncha</taxon>
        <taxon>Coccoidea</taxon>
        <taxon>Coccidae</taxon>
        <taxon>Parthenolecanium</taxon>
    </lineage>
</organism>
<sequence>MGASIQSHGSGSPCPSPHSNAINNRGSKSSVGSNERVFLADFINYKAETSGGRLARWLQPDSFVEVNKCEVILPRAKIKCGWPTSLAIVTRDQYGDIVEVPDLKVNVECLPLTQNYVVVDEQNGEPDGEKSIDFSMSYKPVIVNQVRYNAIIFMKEYSNFSFEEIRYMTPTTHQEGEKLSVVANHNGIYTATWTPKEIGFYSVLVTIDGYTMNEVHTKIEVKMPPHGAAPPAFTKSAGNSYHDKKLQFAKKNSAGLRVRAQPSLQSEQIGLITHEAVITYVDEFENEDGFWIKLSHDSIAQYCKQLFSEAWCLRYNKHYECEFLSLFTGQTTESQIEKVVTESEVKIYKVVKCGVSGHNIRAYPSLKAPTVGMIYAEQKVTSDEQIYNKEGMWIKLDKEAMKTFDLTQYENVWSLAVDKSQIVYLRSDFSMNKDMFLNALKWDALSNKITQSQSICNTSTSEDSDNDHNHNYFIRTTRRKLVPPSSKEDGTGSKNVTPSRRVNVEDDVRSTTSNNQNLNFGMPPPTPKKQRRTTAIVEIEKSQSTCSSCVAEFNDSSFSSSSSDSVGSSERSQFYSFIDKLEKRNEPVIIGVSAISDKSSAISSGYQASIDTSSDSVLIFKPDSYIEQEPPPTLAQACTQTSPKLLPKIAHFSRPSPDIRDVKVDQQNNANLKVESSPKKVALVHDSVENALDEAILQVEASEQALVAAASRRFEKYVAEANPECLKMSQTAESAGASQFNDTMNNLIELKDFSTFKLQLTETKSEDPSVETVDRAEIRPNSKRKFDSTLLSEKRTVLAQSEDVTGDESAEKDSKKIKYKTGLSPSAAESIRAVFAAFLWHEGLVHDAMTCASFLRFYPELVKDRSVVVRRVHSSKPRNLSQRYSVEVGLTGNAHHLIKPSTMESLPNANRNMPPSLNANGEPIQVPKVPPMTLEHVSTLWNEISNTCLQLFSKGTVYSTATYKVADLKSASDVERGKTLASKFANDFYSKFATEDICELCNEKFPFPVTSHMSNAHMGCGKAGVSRAYNVNGKYNLKVEGYCGDGGRKNSLWYILCEGCREQFLQANTMKTNICPVSSPVPEDSATSGTPIPSNGIHLILKENALFAMELSGSYNKLTPAISNLPHLKSFSCLTSFGIDGESIPNEMSSLAFETGEQNQNKEENGESDNDEAVNVVNNFQRSVSSIGRKWKSSEDNNRPSPEVPNKRFTVCEFDDMNLPEISHSSTKLKNILQDIQMKSSCGIMERPIMAFLCKYHNLQCLKSAMKLIIRNAIYKNFGLKAFDWLLHTVTVPTALHDIMWWFVASFSIPLPPEDDYPEGEWNDEFDLTRICEHPLVDMALAGEATQQIPSSFHTLLQTIADLMLIFPVGSPLQQMAIKCWGFRFAHSDYSFLHRSKLFVNISKILSRSESEEEQEYSTSMYESHPSTVSQSGHYVEVLRDVTPHISLTVSSQSHLINHLTDNSTETYWESSEEDRRKMKTIVVNSPPEVSPYVVYIHVDNTRDTNHKVSSIMILTGTHADNPRKLRNINLDTDYCGWVTTFIPEPNQRMIRVDCKGDAILRVRQVKVSGELKGESPRILQMPCSFVLQQRQCESETLKVFRLIIFQVFGELIENCQSDAQQNSVQRGSSDLKEHMVGILFSRRKLNNLQKQVCTHIVQTIKRETSVIREEWERHTNSLRSCLDNVSGIISDSYCFEMLCMVSALSGTDVGRSYLAQQLDLISDLLALLHVGTTRLQRQVILLLKRVLPEVTPERLAQITGVQALPVVDFRALASKMTSSFDAEKCGILDIFLSVIAKILCVQVKAKNGSNGKDVKMVVMSDFVNSQDVDSTKWYLKGNMSRELAVEVDSLMKDMSKGKISDAWQEITKAAIAENILNLSNLSKLTKDHKECLKYPTFWIGLASLSIVDGDHVEKLSSANWRNDNGSNVSPRPLCANHDDGKTAAVMQCNLCGLLCLECDRFLHLNRKTSNHERRVCKEEEEAIKVDVHEGCGRVKLFWLLALVDSNTFKGVVEFRENSRLLGLANRDGIVSEMCRFCGRPSDKSLGNVCGDEECQQHATNACTKVHRCGHLCGGVRDEENCLPCLHGCSSTDASLKQDADDMCMICFTEALSGAPSIQLECGHVFHYNCCRNVLMRRWAGPRITFNFQQCPICKRSMHHDLMRDLLSPIWDLIKEVRKKALMRLEYEGCPSTYEDPAVYAMEKYAYYECFKCKKAYYGGEARCEADIDNSDYNPEELICGGCSDVSGARVCPKHGTDFLEYKCRYCCSVAVYFCFGTTHFCNACHEDFQKVVSMLPSELPVCPAGPKGIALNVEDCPLHIKHPPTGEEFALGCGVCRTGRNF</sequence>
<keyword evidence="9 14" id="KW-0863">Zinc-finger</keyword>
<evidence type="ECO:0000256" key="8">
    <source>
        <dbReference type="ARBA" id="ARBA00022737"/>
    </source>
</evidence>
<comment type="subcellular location">
    <subcellularLocation>
        <location evidence="2">Cell projection</location>
        <location evidence="2">Axon</location>
    </subcellularLocation>
</comment>
<keyword evidence="7" id="KW-0479">Metal-binding</keyword>
<feature type="region of interest" description="Disordered" evidence="15">
    <location>
        <begin position="1"/>
        <end position="31"/>
    </location>
</feature>
<feature type="compositionally biased region" description="Polar residues" evidence="15">
    <location>
        <begin position="20"/>
        <end position="31"/>
    </location>
</feature>
<evidence type="ECO:0000313" key="18">
    <source>
        <dbReference type="EMBL" id="KAK7590976.1"/>
    </source>
</evidence>
<feature type="compositionally biased region" description="Low complexity" evidence="15">
    <location>
        <begin position="7"/>
        <end position="19"/>
    </location>
</feature>
<dbReference type="InterPro" id="IPR001841">
    <property type="entry name" value="Znf_RING"/>
</dbReference>
<evidence type="ECO:0000259" key="16">
    <source>
        <dbReference type="PROSITE" id="PS50089"/>
    </source>
</evidence>
<dbReference type="PANTHER" id="PTHR45943:SF1">
    <property type="entry name" value="E3 UBIQUITIN-PROTEIN LIGASE MYCBP2"/>
    <property type="match status" value="1"/>
</dbReference>
<dbReference type="SMART" id="SM00184">
    <property type="entry name" value="RING"/>
    <property type="match status" value="1"/>
</dbReference>
<dbReference type="Pfam" id="PF03256">
    <property type="entry name" value="ANAPC10"/>
    <property type="match status" value="1"/>
</dbReference>
<gene>
    <name evidence="18" type="ORF">V9T40_002589</name>
</gene>
<dbReference type="PROSITE" id="PS51284">
    <property type="entry name" value="DOC"/>
    <property type="match status" value="1"/>
</dbReference>
<dbReference type="SUPFAM" id="SSF49785">
    <property type="entry name" value="Galactose-binding domain-like"/>
    <property type="match status" value="1"/>
</dbReference>
<feature type="compositionally biased region" description="Polar residues" evidence="15">
    <location>
        <begin position="510"/>
        <end position="519"/>
    </location>
</feature>
<evidence type="ECO:0000256" key="11">
    <source>
        <dbReference type="ARBA" id="ARBA00022833"/>
    </source>
</evidence>
<keyword evidence="19" id="KW-1185">Reference proteome</keyword>
<dbReference type="InterPro" id="IPR008979">
    <property type="entry name" value="Galactose-bd-like_sf"/>
</dbReference>
<dbReference type="InterPro" id="IPR014756">
    <property type="entry name" value="Ig_E-set"/>
</dbReference>
<evidence type="ECO:0000256" key="13">
    <source>
        <dbReference type="PROSITE-ProRule" id="PRU00087"/>
    </source>
</evidence>
<reference evidence="18 19" key="1">
    <citation type="submission" date="2024-03" db="EMBL/GenBank/DDBJ databases">
        <title>Adaptation during the transition from Ophiocordyceps entomopathogen to insect associate is accompanied by gene loss and intensified selection.</title>
        <authorList>
            <person name="Ward C.M."/>
            <person name="Onetto C.A."/>
            <person name="Borneman A.R."/>
        </authorList>
    </citation>
    <scope>NUCLEOTIDE SEQUENCE [LARGE SCALE GENOMIC DNA]</scope>
    <source>
        <strain evidence="18">AWRI1</strain>
        <tissue evidence="18">Single Adult Female</tissue>
    </source>
</reference>
<dbReference type="Proteomes" id="UP001367676">
    <property type="component" value="Unassembled WGS sequence"/>
</dbReference>
<keyword evidence="10" id="KW-0833">Ubl conjugation pathway</keyword>
<dbReference type="CDD" id="cd16463">
    <property type="entry name" value="RING-H2_PHR"/>
    <property type="match status" value="1"/>
</dbReference>
<dbReference type="PANTHER" id="PTHR45943">
    <property type="entry name" value="E3 UBIQUITIN-PROTEIN LIGASE MYCBP2"/>
    <property type="match status" value="1"/>
</dbReference>
<evidence type="ECO:0000256" key="6">
    <source>
        <dbReference type="ARBA" id="ARBA00022679"/>
    </source>
</evidence>
<dbReference type="EMBL" id="JBBCAQ010000022">
    <property type="protein sequence ID" value="KAK7590976.1"/>
    <property type="molecule type" value="Genomic_DNA"/>
</dbReference>
<name>A0AAN9TXA1_9HEMI</name>
<dbReference type="Gene3D" id="3.30.40.10">
    <property type="entry name" value="Zinc/RING finger domain, C3HC4 (zinc finger)"/>
    <property type="match status" value="1"/>
</dbReference>
<evidence type="ECO:0000256" key="3">
    <source>
        <dbReference type="ARBA" id="ARBA00004906"/>
    </source>
</evidence>
<evidence type="ECO:0000259" key="17">
    <source>
        <dbReference type="PROSITE" id="PS51284"/>
    </source>
</evidence>
<protein>
    <recommendedName>
        <fullName evidence="5">RCR-type E3 ubiquitin transferase</fullName>
        <ecNumber evidence="5">2.3.2.33</ecNumber>
    </recommendedName>
</protein>
<dbReference type="Gene3D" id="2.60.40.10">
    <property type="entry name" value="Immunoglobulins"/>
    <property type="match status" value="1"/>
</dbReference>
<accession>A0AAN9TXA1</accession>
<dbReference type="PROSITE" id="PS50194">
    <property type="entry name" value="FILAMIN_REPEAT"/>
    <property type="match status" value="1"/>
</dbReference>
<keyword evidence="12" id="KW-0966">Cell projection</keyword>
<evidence type="ECO:0000256" key="9">
    <source>
        <dbReference type="ARBA" id="ARBA00022771"/>
    </source>
</evidence>
<dbReference type="InterPro" id="IPR017868">
    <property type="entry name" value="Filamin/ABP280_repeat-like"/>
</dbReference>
<evidence type="ECO:0000256" key="7">
    <source>
        <dbReference type="ARBA" id="ARBA00022723"/>
    </source>
</evidence>
<keyword evidence="8" id="KW-0677">Repeat</keyword>
<dbReference type="GO" id="GO:0061630">
    <property type="term" value="F:ubiquitin protein ligase activity"/>
    <property type="evidence" value="ECO:0007669"/>
    <property type="project" value="UniProtKB-EC"/>
</dbReference>
<feature type="domain" description="DOC" evidence="17">
    <location>
        <begin position="1418"/>
        <end position="1595"/>
    </location>
</feature>
<evidence type="ECO:0000256" key="4">
    <source>
        <dbReference type="ARBA" id="ARBA00005415"/>
    </source>
</evidence>
<dbReference type="GO" id="GO:0008582">
    <property type="term" value="P:regulation of synaptic assembly at neuromuscular junction"/>
    <property type="evidence" value="ECO:0007669"/>
    <property type="project" value="TreeGrafter"/>
</dbReference>
<evidence type="ECO:0000256" key="5">
    <source>
        <dbReference type="ARBA" id="ARBA00012249"/>
    </source>
</evidence>
<evidence type="ECO:0000256" key="10">
    <source>
        <dbReference type="ARBA" id="ARBA00022786"/>
    </source>
</evidence>
<feature type="domain" description="RING-type" evidence="16">
    <location>
        <begin position="2104"/>
        <end position="2155"/>
    </location>
</feature>
<dbReference type="InterPro" id="IPR004939">
    <property type="entry name" value="APC_su10/DOC_dom"/>
</dbReference>
<dbReference type="GO" id="GO:0030424">
    <property type="term" value="C:axon"/>
    <property type="evidence" value="ECO:0007669"/>
    <property type="project" value="UniProtKB-SubCell"/>
</dbReference>
<dbReference type="GO" id="GO:0005886">
    <property type="term" value="C:plasma membrane"/>
    <property type="evidence" value="ECO:0007669"/>
    <property type="project" value="TreeGrafter"/>
</dbReference>
<comment type="similarity">
    <text evidence="4">Belongs to the RING-Cys relay (RCR) family.</text>
</comment>
<evidence type="ECO:0000256" key="12">
    <source>
        <dbReference type="ARBA" id="ARBA00023273"/>
    </source>
</evidence>
<comment type="caution">
    <text evidence="18">The sequence shown here is derived from an EMBL/GenBank/DDBJ whole genome shotgun (WGS) entry which is preliminary data.</text>
</comment>
<dbReference type="GO" id="GO:0099174">
    <property type="term" value="P:regulation of presynapse organization"/>
    <property type="evidence" value="ECO:0007669"/>
    <property type="project" value="UniProtKB-ARBA"/>
</dbReference>
<dbReference type="GO" id="GO:0007411">
    <property type="term" value="P:axon guidance"/>
    <property type="evidence" value="ECO:0007669"/>
    <property type="project" value="TreeGrafter"/>
</dbReference>
<dbReference type="SMART" id="SM01337">
    <property type="entry name" value="APC10"/>
    <property type="match status" value="1"/>
</dbReference>
<feature type="region of interest" description="Disordered" evidence="15">
    <location>
        <begin position="456"/>
        <end position="530"/>
    </location>
</feature>
<dbReference type="SUPFAM" id="SSF81296">
    <property type="entry name" value="E set domains"/>
    <property type="match status" value="1"/>
</dbReference>
<comment type="pathway">
    <text evidence="3">Protein modification; protein ubiquitination.</text>
</comment>
<evidence type="ECO:0000313" key="19">
    <source>
        <dbReference type="Proteomes" id="UP001367676"/>
    </source>
</evidence>
<dbReference type="InterPro" id="IPR013083">
    <property type="entry name" value="Znf_RING/FYVE/PHD"/>
</dbReference>
<feature type="repeat" description="Filamin" evidence="13">
    <location>
        <begin position="164"/>
        <end position="221"/>
    </location>
</feature>
<dbReference type="GO" id="GO:0008270">
    <property type="term" value="F:zinc ion binding"/>
    <property type="evidence" value="ECO:0007669"/>
    <property type="project" value="UniProtKB-KW"/>
</dbReference>
<dbReference type="EC" id="2.3.2.33" evidence="5"/>
<dbReference type="CDD" id="cd19799">
    <property type="entry name" value="Bbox2_MYCBP2"/>
    <property type="match status" value="1"/>
</dbReference>
<dbReference type="GO" id="GO:0005634">
    <property type="term" value="C:nucleus"/>
    <property type="evidence" value="ECO:0007669"/>
    <property type="project" value="TreeGrafter"/>
</dbReference>
<comment type="catalytic activity">
    <reaction evidence="1">
        <text>[E2 ubiquitin-conjugating enzyme]-S-ubiquitinyl-L-cysteine + [acceptor protein]-L-threonine = [E2 ubiquitin-conjugating enzyme]-L-cysteine + [acceptor protein]-3-O-ubiquitinyl-L-threonine.</text>
        <dbReference type="EC" id="2.3.2.33"/>
    </reaction>
</comment>
<evidence type="ECO:0000256" key="1">
    <source>
        <dbReference type="ARBA" id="ARBA00000333"/>
    </source>
</evidence>